<dbReference type="HOGENOM" id="CLU_071897_0_0_1"/>
<feature type="region of interest" description="Disordered" evidence="1">
    <location>
        <begin position="133"/>
        <end position="155"/>
    </location>
</feature>
<evidence type="ECO:0008006" key="4">
    <source>
        <dbReference type="Google" id="ProtNLM"/>
    </source>
</evidence>
<dbReference type="Proteomes" id="UP000005220">
    <property type="component" value="Chromosome 1"/>
</dbReference>
<dbReference type="InParanoid" id="H2APE9"/>
<accession>H2APE9</accession>
<sequence length="324" mass="36754">MLLQQLNRRVFYSKNAITEDFINDILAKAKKATEAPTTSIKNRPRVANREDYRNRSKYRQRNANTIVASNDIPSPGNLATTVKIEQAQFKNKRGNQENSSDLLDLFDTAPVAGNNGAMISSAKNMVKYKARNGNAQRHRRGPGSSRSSTNARPFNLRRNSAIVMEQPEYVPPNDFYDLQEPTPQSLLQYYPSLSHTKRSRLINFAHKTLVESNYPIYRNPKLNNNDITFLPRMVSFGKYMPGTSVILEKEKLLKNNAIHINQEKYSCMTNGSYYTIPEAIAGNSNILNGIRLSLQRNSDLNSTKERVDSLYNICAGKKPITKLM</sequence>
<dbReference type="STRING" id="1071382.H2APE9"/>
<dbReference type="EMBL" id="HE650821">
    <property type="protein sequence ID" value="CCF56249.1"/>
    <property type="molecule type" value="Genomic_DNA"/>
</dbReference>
<evidence type="ECO:0000256" key="1">
    <source>
        <dbReference type="SAM" id="MobiDB-lite"/>
    </source>
</evidence>
<dbReference type="AlphaFoldDB" id="H2APE9"/>
<keyword evidence="3" id="KW-1185">Reference proteome</keyword>
<dbReference type="KEGG" id="kaf:KAFR_0A08150"/>
<reference evidence="2 3" key="1">
    <citation type="journal article" date="2011" name="Proc. Natl. Acad. Sci. U.S.A.">
        <title>Evolutionary erosion of yeast sex chromosomes by mating-type switching accidents.</title>
        <authorList>
            <person name="Gordon J.L."/>
            <person name="Armisen D."/>
            <person name="Proux-Wera E."/>
            <person name="Oheigeartaigh S.S."/>
            <person name="Byrne K.P."/>
            <person name="Wolfe K.H."/>
        </authorList>
    </citation>
    <scope>NUCLEOTIDE SEQUENCE [LARGE SCALE GENOMIC DNA]</scope>
    <source>
        <strain evidence="3">ATCC 22294 / BCRC 22015 / CBS 2517 / CECT 1963 / NBRC 1671 / NRRL Y-8276</strain>
    </source>
</reference>
<dbReference type="RefSeq" id="XP_003955384.1">
    <property type="nucleotide sequence ID" value="XM_003955335.1"/>
</dbReference>
<dbReference type="OrthoDB" id="4049658at2759"/>
<organism evidence="2 3">
    <name type="scientific">Kazachstania africana (strain ATCC 22294 / BCRC 22015 / CBS 2517 / CECT 1963 / NBRC 1671 / NRRL Y-8276)</name>
    <name type="common">Yeast</name>
    <name type="synonym">Kluyveromyces africanus</name>
    <dbReference type="NCBI Taxonomy" id="1071382"/>
    <lineage>
        <taxon>Eukaryota</taxon>
        <taxon>Fungi</taxon>
        <taxon>Dikarya</taxon>
        <taxon>Ascomycota</taxon>
        <taxon>Saccharomycotina</taxon>
        <taxon>Saccharomycetes</taxon>
        <taxon>Saccharomycetales</taxon>
        <taxon>Saccharomycetaceae</taxon>
        <taxon>Kazachstania</taxon>
    </lineage>
</organism>
<protein>
    <recommendedName>
        <fullName evidence="4">37S ribosomal protein RSM28, mitochondrial</fullName>
    </recommendedName>
</protein>
<proteinExistence type="predicted"/>
<dbReference type="eggNOG" id="ENOG502S2AE">
    <property type="taxonomic scope" value="Eukaryota"/>
</dbReference>
<evidence type="ECO:0000313" key="2">
    <source>
        <dbReference type="EMBL" id="CCF56249.1"/>
    </source>
</evidence>
<dbReference type="GeneID" id="13886121"/>
<evidence type="ECO:0000313" key="3">
    <source>
        <dbReference type="Proteomes" id="UP000005220"/>
    </source>
</evidence>
<dbReference type="FunCoup" id="H2APE9">
    <property type="interactions" value="112"/>
</dbReference>
<gene>
    <name evidence="2" type="primary">KAFR0A08150</name>
    <name evidence="2" type="ORF">KAFR_0A08150</name>
</gene>
<name>H2APE9_KAZAF</name>